<dbReference type="Proteomes" id="UP000242254">
    <property type="component" value="Unassembled WGS sequence"/>
</dbReference>
<dbReference type="STRING" id="1340429.A0A2G4STF6"/>
<feature type="domain" description="Reverse transcriptase zinc-binding" evidence="1">
    <location>
        <begin position="1"/>
        <end position="60"/>
    </location>
</feature>
<dbReference type="GeneID" id="35439828"/>
<name>A0A2G4STF6_RHIZD</name>
<sequence>MPPKVFTPWFRLLHGYIPTAALHHAWNPSVTVSPMCRLCQQDVETHHRLFVGCLLKLNFWFFIFEGYSLRDKFLVADEIWSVLTSFVLVDEQTIVDTDILCFFGATIATIWKYHWRCIFDGTLWCTIVVVNSFKLKHSRFLSTLPFEQKLSSSIDT</sequence>
<dbReference type="Pfam" id="PF13966">
    <property type="entry name" value="zf-RVT"/>
    <property type="match status" value="1"/>
</dbReference>
<dbReference type="RefSeq" id="XP_023465761.1">
    <property type="nucleotide sequence ID" value="XM_023608838.1"/>
</dbReference>
<organism evidence="2 3">
    <name type="scientific">Rhizopus microsporus ATCC 52813</name>
    <dbReference type="NCBI Taxonomy" id="1340429"/>
    <lineage>
        <taxon>Eukaryota</taxon>
        <taxon>Fungi</taxon>
        <taxon>Fungi incertae sedis</taxon>
        <taxon>Mucoromycota</taxon>
        <taxon>Mucoromycotina</taxon>
        <taxon>Mucoromycetes</taxon>
        <taxon>Mucorales</taxon>
        <taxon>Mucorineae</taxon>
        <taxon>Rhizopodaceae</taxon>
        <taxon>Rhizopus</taxon>
    </lineage>
</organism>
<reference evidence="2 3" key="1">
    <citation type="journal article" date="2016" name="Proc. Natl. Acad. Sci. U.S.A.">
        <title>Lipid metabolic changes in an early divergent fungus govern the establishment of a mutualistic symbiosis with endobacteria.</title>
        <authorList>
            <person name="Lastovetsky O.A."/>
            <person name="Gaspar M.L."/>
            <person name="Mondo S.J."/>
            <person name="LaButti K.M."/>
            <person name="Sandor L."/>
            <person name="Grigoriev I.V."/>
            <person name="Henry S.A."/>
            <person name="Pawlowska T.E."/>
        </authorList>
    </citation>
    <scope>NUCLEOTIDE SEQUENCE [LARGE SCALE GENOMIC DNA]</scope>
    <source>
        <strain evidence="2 3">ATCC 52813</strain>
    </source>
</reference>
<accession>A0A2G4STF6</accession>
<evidence type="ECO:0000313" key="2">
    <source>
        <dbReference type="EMBL" id="PHZ12053.1"/>
    </source>
</evidence>
<gene>
    <name evidence="2" type="ORF">RHIMIDRAFT_237869</name>
</gene>
<proteinExistence type="predicted"/>
<evidence type="ECO:0000259" key="1">
    <source>
        <dbReference type="Pfam" id="PF13966"/>
    </source>
</evidence>
<keyword evidence="3" id="KW-1185">Reference proteome</keyword>
<dbReference type="EMBL" id="KZ303850">
    <property type="protein sequence ID" value="PHZ12053.1"/>
    <property type="molecule type" value="Genomic_DNA"/>
</dbReference>
<dbReference type="AlphaFoldDB" id="A0A2G4STF6"/>
<dbReference type="InterPro" id="IPR026960">
    <property type="entry name" value="RVT-Znf"/>
</dbReference>
<evidence type="ECO:0000313" key="3">
    <source>
        <dbReference type="Proteomes" id="UP000242254"/>
    </source>
</evidence>
<protein>
    <recommendedName>
        <fullName evidence="1">Reverse transcriptase zinc-binding domain-containing protein</fullName>
    </recommendedName>
</protein>